<sequence>MKRFKKTTIFSLLILAISIFLPLANLSGLSNSAKADTTSYSNISPNYQSNASGTRPNTANSWTIPGQTDVVNHQGGTAAGWDGVSSWNGDSSNTTSSYIKYGTNSGNPDFAIRKYAKQTTTPGLYDVYLNARGNTQQDIKPIDIVLVVDMSGSMTQTTNGVSKATAVQNGIAQFMSSIAAAGYANYVNVGLVGYSNVIRTTVPMASMTSNASNINNAISTNGPNGTTFTQLGIRNGAAMLNADTSGNKKMMILMTDGIPNQSYHVLTASTVNGLVNGNTFSSIQIDSADTATSKFNNSYAASGLTIADTWAATMGEAGIAKASPNNDEIHVLGIQLTGNNYLNIGQITTRMQALASSDTNGPMYQAAASPTEVQSYLVSQAQNVISSFNTIVNGSITDPLGSQFIYSGANPQVTSVGSVAVDTSLISAGIANGTINIANLNLGKNQEIQIHYQVRINTEDPNFVPDKWYQMNGKTTLTADGSKPTIQYDFAVPSAKASGVSINVNKIWHTLTNTSQIPDSITFTVQRATTTLAGTWQQAAGTLTKANNWTGSFAQLTSNGQNVYLPKFNNLGQDFTYQVTAENSVTGFVSNIANNAGMSMITNSELGVNVEKYSANDGHKLTGASFTLYRYSTNWASQDSSFSPITINGNQALINQITPGYYQIKEATVPDGYQLNTTAFNFRVDANGKFYEQNGQEITATVLPNTDAFYLKTTATGGKEIILAAYNGLKNFDLTVNKTDAANGKAVTGAEFTLKNANGNTIAVSVSNSGSTFNFSGLKAGTYSLSESKTPDGYIPIANAIQITINQDGTVSIPGNTHWQSVLTSGGTANTITLTVPNSVKGILPVTGGPGNMVYVTVSISLITIALISSGYYFYRIKRRQQDD</sequence>
<dbReference type="InterPro" id="IPR041033">
    <property type="entry name" value="SpaA_PFL_dom_1"/>
</dbReference>
<dbReference type="PROSITE" id="PS50234">
    <property type="entry name" value="VWFA"/>
    <property type="match status" value="1"/>
</dbReference>
<dbReference type="SMART" id="SM00327">
    <property type="entry name" value="VWA"/>
    <property type="match status" value="1"/>
</dbReference>
<dbReference type="InterPro" id="IPR013783">
    <property type="entry name" value="Ig-like_fold"/>
</dbReference>
<keyword evidence="2" id="KW-0964">Secreted</keyword>
<evidence type="ECO:0000256" key="2">
    <source>
        <dbReference type="ARBA" id="ARBA00022525"/>
    </source>
</evidence>
<evidence type="ECO:0000313" key="8">
    <source>
        <dbReference type="EMBL" id="QAS70367.1"/>
    </source>
</evidence>
<dbReference type="Gene3D" id="2.60.40.2110">
    <property type="match status" value="1"/>
</dbReference>
<dbReference type="SUPFAM" id="SSF49478">
    <property type="entry name" value="Cna protein B-type domain"/>
    <property type="match status" value="2"/>
</dbReference>
<keyword evidence="9" id="KW-1185">Reference proteome</keyword>
<dbReference type="AlphaFoldDB" id="A0AAJ1R8E9"/>
<evidence type="ECO:0000313" key="7">
    <source>
        <dbReference type="EMBL" id="MDN6899672.1"/>
    </source>
</evidence>
<evidence type="ECO:0000259" key="6">
    <source>
        <dbReference type="PROSITE" id="PS50234"/>
    </source>
</evidence>
<dbReference type="Gene3D" id="3.40.50.410">
    <property type="entry name" value="von Willebrand factor, type A domain"/>
    <property type="match status" value="1"/>
</dbReference>
<dbReference type="EMBL" id="CP029684">
    <property type="protein sequence ID" value="QAS70367.1"/>
    <property type="molecule type" value="Genomic_DNA"/>
</dbReference>
<evidence type="ECO:0000313" key="9">
    <source>
        <dbReference type="Proteomes" id="UP000286907"/>
    </source>
</evidence>
<dbReference type="EMBL" id="SDWY01000001">
    <property type="protein sequence ID" value="MDN6899672.1"/>
    <property type="molecule type" value="Genomic_DNA"/>
</dbReference>
<dbReference type="PANTHER" id="PTHR36108">
    <property type="entry name" value="COLOSSIN-B-RELATED"/>
    <property type="match status" value="1"/>
</dbReference>
<dbReference type="Proteomes" id="UP001167919">
    <property type="component" value="Unassembled WGS sequence"/>
</dbReference>
<evidence type="ECO:0000313" key="10">
    <source>
        <dbReference type="Proteomes" id="UP001167919"/>
    </source>
</evidence>
<dbReference type="CDD" id="cd00222">
    <property type="entry name" value="CollagenBindB"/>
    <property type="match status" value="1"/>
</dbReference>
<dbReference type="PANTHER" id="PTHR36108:SF13">
    <property type="entry name" value="COLOSSIN-B-RELATED"/>
    <property type="match status" value="1"/>
</dbReference>
<dbReference type="Pfam" id="PF21426">
    <property type="entry name" value="GBS104-like_Ig"/>
    <property type="match status" value="1"/>
</dbReference>
<dbReference type="Gene3D" id="2.60.40.10">
    <property type="entry name" value="Immunoglobulins"/>
    <property type="match status" value="2"/>
</dbReference>
<feature type="transmembrane region" description="Helical" evidence="4">
    <location>
        <begin position="853"/>
        <end position="875"/>
    </location>
</feature>
<keyword evidence="4" id="KW-0812">Transmembrane</keyword>
<dbReference type="InterPro" id="IPR049319">
    <property type="entry name" value="GBS104-like_Ig"/>
</dbReference>
<dbReference type="RefSeq" id="WP_128686833.1">
    <property type="nucleotide sequence ID" value="NZ_CP029684.2"/>
</dbReference>
<accession>A0AAJ1R8E9</accession>
<evidence type="ECO:0000256" key="3">
    <source>
        <dbReference type="ARBA" id="ARBA00022729"/>
    </source>
</evidence>
<protein>
    <submittedName>
        <fullName evidence="7">VWA domain-containing protein</fullName>
    </submittedName>
</protein>
<keyword evidence="4" id="KW-0472">Membrane</keyword>
<keyword evidence="4" id="KW-1133">Transmembrane helix</keyword>
<dbReference type="InterPro" id="IPR002035">
    <property type="entry name" value="VWF_A"/>
</dbReference>
<proteinExistence type="inferred from homology"/>
<feature type="domain" description="VWFA" evidence="6">
    <location>
        <begin position="143"/>
        <end position="392"/>
    </location>
</feature>
<dbReference type="Proteomes" id="UP000286907">
    <property type="component" value="Chromosome"/>
</dbReference>
<name>A0AAJ1R8E9_9LACO</name>
<reference evidence="7" key="2">
    <citation type="submission" date="2019-01" db="EMBL/GenBank/DDBJ databases">
        <title>Oenococcus sicerae UCMA17102.</title>
        <authorList>
            <person name="Cousin F.J."/>
            <person name="Le Guellec R."/>
            <person name="Cretenet M."/>
        </authorList>
    </citation>
    <scope>NUCLEOTIDE SEQUENCE</scope>
    <source>
        <strain evidence="7">UCMA17102</strain>
    </source>
</reference>
<dbReference type="Pfam" id="PF05738">
    <property type="entry name" value="Cna_B"/>
    <property type="match status" value="1"/>
</dbReference>
<dbReference type="Pfam" id="PF17802">
    <property type="entry name" value="SpaA"/>
    <property type="match status" value="2"/>
</dbReference>
<dbReference type="SUPFAM" id="SSF53300">
    <property type="entry name" value="vWA-like"/>
    <property type="match status" value="1"/>
</dbReference>
<dbReference type="Gene3D" id="2.60.40.1140">
    <property type="entry name" value="Collagen-binding surface protein Cna, B-type domain"/>
    <property type="match status" value="1"/>
</dbReference>
<dbReference type="InterPro" id="IPR008454">
    <property type="entry name" value="Collagen-bd_Cna-like_B-typ_dom"/>
</dbReference>
<reference evidence="8 9" key="1">
    <citation type="journal article" date="2019" name="Syst. Appl. Microbiol.">
        <title>Oenococcus sicerae sp. nov., isolated from French cider.</title>
        <authorList>
            <person name="Cousin F.J."/>
            <person name="Le Guellec R."/>
            <person name="Chagnot C."/>
            <person name="Goux D."/>
            <person name="Dalmasso M."/>
            <person name="Laplace J.M."/>
            <person name="Cretenet M."/>
        </authorList>
    </citation>
    <scope>NUCLEOTIDE SEQUENCE [LARGE SCALE GENOMIC DNA]</scope>
    <source>
        <strain evidence="8 9">UCMA 15228</strain>
    </source>
</reference>
<feature type="chain" id="PRO_5042589478" evidence="5">
    <location>
        <begin position="36"/>
        <end position="884"/>
    </location>
</feature>
<evidence type="ECO:0000256" key="1">
    <source>
        <dbReference type="ARBA" id="ARBA00007257"/>
    </source>
</evidence>
<feature type="signal peptide" evidence="5">
    <location>
        <begin position="1"/>
        <end position="35"/>
    </location>
</feature>
<evidence type="ECO:0000256" key="5">
    <source>
        <dbReference type="SAM" id="SignalP"/>
    </source>
</evidence>
<dbReference type="CDD" id="cd00198">
    <property type="entry name" value="vWFA"/>
    <property type="match status" value="1"/>
</dbReference>
<comment type="similarity">
    <text evidence="1">Belongs to the serine-aspartate repeat-containing protein (SDr) family.</text>
</comment>
<keyword evidence="3 5" id="KW-0732">Signal</keyword>
<gene>
    <name evidence="8" type="ORF">DLJ48_07440</name>
    <name evidence="7" type="ORF">EVC35_01450</name>
</gene>
<evidence type="ECO:0000256" key="4">
    <source>
        <dbReference type="SAM" id="Phobius"/>
    </source>
</evidence>
<organism evidence="7 10">
    <name type="scientific">Oenococcus sicerae</name>
    <dbReference type="NCBI Taxonomy" id="2203724"/>
    <lineage>
        <taxon>Bacteria</taxon>
        <taxon>Bacillati</taxon>
        <taxon>Bacillota</taxon>
        <taxon>Bacilli</taxon>
        <taxon>Lactobacillales</taxon>
        <taxon>Lactobacillaceae</taxon>
        <taxon>Oenococcus</taxon>
    </lineage>
</organism>
<reference evidence="8" key="3">
    <citation type="submission" date="2020-01" db="EMBL/GenBank/DDBJ databases">
        <authorList>
            <person name="Cousin F.J."/>
            <person name="Le Guellec R."/>
            <person name="Cretenet M."/>
        </authorList>
    </citation>
    <scope>NUCLEOTIDE SEQUENCE</scope>
    <source>
        <strain evidence="8">UCMA 15228</strain>
    </source>
</reference>
<dbReference type="InterPro" id="IPR036465">
    <property type="entry name" value="vWFA_dom_sf"/>
</dbReference>
<dbReference type="Pfam" id="PF00092">
    <property type="entry name" value="VWA"/>
    <property type="match status" value="1"/>
</dbReference>